<accession>A0A1H8HKJ1</accession>
<evidence type="ECO:0000256" key="4">
    <source>
        <dbReference type="ARBA" id="ARBA00022475"/>
    </source>
</evidence>
<dbReference type="GO" id="GO:0005886">
    <property type="term" value="C:plasma membrane"/>
    <property type="evidence" value="ECO:0007669"/>
    <property type="project" value="UniProtKB-SubCell"/>
</dbReference>
<dbReference type="Gene3D" id="1.20.1510.10">
    <property type="entry name" value="Cation efflux protein transmembrane domain"/>
    <property type="match status" value="1"/>
</dbReference>
<reference evidence="14" key="3">
    <citation type="submission" date="2016-10" db="EMBL/GenBank/DDBJ databases">
        <authorList>
            <person name="Wibberg D."/>
        </authorList>
    </citation>
    <scope>NUCLEOTIDE SEQUENCE [LARGE SCALE GENOMIC DNA]</scope>
</reference>
<dbReference type="InterPro" id="IPR027470">
    <property type="entry name" value="Cation_efflux_CTD"/>
</dbReference>
<dbReference type="EMBL" id="FNXB01000007">
    <property type="protein sequence ID" value="SEH66725.1"/>
    <property type="molecule type" value="Genomic_DNA"/>
</dbReference>
<feature type="transmembrane region" description="Helical" evidence="9">
    <location>
        <begin position="126"/>
        <end position="146"/>
    </location>
</feature>
<dbReference type="EMBL" id="FOCV01000005">
    <property type="protein sequence ID" value="SEN56497.1"/>
    <property type="molecule type" value="Genomic_DNA"/>
</dbReference>
<evidence type="ECO:0000256" key="1">
    <source>
        <dbReference type="ARBA" id="ARBA00004651"/>
    </source>
</evidence>
<reference evidence="13 15" key="1">
    <citation type="submission" date="2016-10" db="EMBL/GenBank/DDBJ databases">
        <authorList>
            <person name="Varghese N."/>
            <person name="Submissions S."/>
        </authorList>
    </citation>
    <scope>NUCLEOTIDE SEQUENCE [LARGE SCALE GENOMIC DNA]</scope>
    <source>
        <strain evidence="13 15">CGMCC 1.7071</strain>
    </source>
</reference>
<dbReference type="PANTHER" id="PTHR43840:SF15">
    <property type="entry name" value="MITOCHONDRIAL METAL TRANSPORTER 1-RELATED"/>
    <property type="match status" value="1"/>
</dbReference>
<dbReference type="GO" id="GO:0015093">
    <property type="term" value="F:ferrous iron transmembrane transporter activity"/>
    <property type="evidence" value="ECO:0007669"/>
    <property type="project" value="TreeGrafter"/>
</dbReference>
<reference evidence="12" key="2">
    <citation type="submission" date="2016-10" db="EMBL/GenBank/DDBJ databases">
        <authorList>
            <person name="de Groot N.N."/>
        </authorList>
    </citation>
    <scope>NUCLEOTIDE SEQUENCE [LARGE SCALE GENOMIC DNA]</scope>
    <source>
        <strain evidence="12">CCBAU85039</strain>
    </source>
</reference>
<dbReference type="Proteomes" id="UP000198939">
    <property type="component" value="Unassembled WGS sequence"/>
</dbReference>
<dbReference type="PANTHER" id="PTHR43840">
    <property type="entry name" value="MITOCHONDRIAL METAL TRANSPORTER 1-RELATED"/>
    <property type="match status" value="1"/>
</dbReference>
<dbReference type="InterPro" id="IPR058533">
    <property type="entry name" value="Cation_efflux_TM"/>
</dbReference>
<keyword evidence="6 9" id="KW-1133">Transmembrane helix</keyword>
<dbReference type="STRING" id="501024.RTCCBAU85039_1698"/>
<feature type="domain" description="Cation efflux protein transmembrane" evidence="10">
    <location>
        <begin position="62"/>
        <end position="250"/>
    </location>
</feature>
<dbReference type="Pfam" id="PF16916">
    <property type="entry name" value="ZT_dimer"/>
    <property type="match status" value="1"/>
</dbReference>
<evidence type="ECO:0000256" key="9">
    <source>
        <dbReference type="SAM" id="Phobius"/>
    </source>
</evidence>
<dbReference type="GO" id="GO:0015341">
    <property type="term" value="F:zinc efflux antiporter activity"/>
    <property type="evidence" value="ECO:0007669"/>
    <property type="project" value="TreeGrafter"/>
</dbReference>
<proteinExistence type="inferred from homology"/>
<comment type="similarity">
    <text evidence="2">Belongs to the cation diffusion facilitator (CDF) transporter (TC 2.A.4) family.</text>
</comment>
<evidence type="ECO:0000313" key="15">
    <source>
        <dbReference type="Proteomes" id="UP000198939"/>
    </source>
</evidence>
<dbReference type="SUPFAM" id="SSF160240">
    <property type="entry name" value="Cation efflux protein cytoplasmic domain-like"/>
    <property type="match status" value="1"/>
</dbReference>
<evidence type="ECO:0000256" key="3">
    <source>
        <dbReference type="ARBA" id="ARBA00022448"/>
    </source>
</evidence>
<evidence type="ECO:0000256" key="5">
    <source>
        <dbReference type="ARBA" id="ARBA00022692"/>
    </source>
</evidence>
<dbReference type="NCBIfam" id="TIGR01297">
    <property type="entry name" value="CDF"/>
    <property type="match status" value="1"/>
</dbReference>
<gene>
    <name evidence="12" type="primary">fieF</name>
    <name evidence="12" type="ORF">RTCCBAU85039_1698</name>
    <name evidence="13" type="ORF">SAMN05216228_1005192</name>
</gene>
<dbReference type="InterPro" id="IPR002524">
    <property type="entry name" value="Cation_efflux"/>
</dbReference>
<keyword evidence="5 9" id="KW-0812">Transmembrane</keyword>
<feature type="transmembrane region" description="Helical" evidence="9">
    <location>
        <begin position="225"/>
        <end position="243"/>
    </location>
</feature>
<dbReference type="AlphaFoldDB" id="A0A1H8HKJ1"/>
<evidence type="ECO:0000313" key="14">
    <source>
        <dbReference type="Proteomes" id="UP000183063"/>
    </source>
</evidence>
<evidence type="ECO:0000313" key="13">
    <source>
        <dbReference type="EMBL" id="SEN56497.1"/>
    </source>
</evidence>
<keyword evidence="4" id="KW-1003">Cell membrane</keyword>
<organism evidence="12 14">
    <name type="scientific">Rhizobium tibeticum</name>
    <dbReference type="NCBI Taxonomy" id="501024"/>
    <lineage>
        <taxon>Bacteria</taxon>
        <taxon>Pseudomonadati</taxon>
        <taxon>Pseudomonadota</taxon>
        <taxon>Alphaproteobacteria</taxon>
        <taxon>Hyphomicrobiales</taxon>
        <taxon>Rhizobiaceae</taxon>
        <taxon>Rhizobium/Agrobacterium group</taxon>
        <taxon>Rhizobium</taxon>
    </lineage>
</organism>
<dbReference type="GO" id="GO:0006882">
    <property type="term" value="P:intracellular zinc ion homeostasis"/>
    <property type="evidence" value="ECO:0007669"/>
    <property type="project" value="TreeGrafter"/>
</dbReference>
<dbReference type="SUPFAM" id="SSF161111">
    <property type="entry name" value="Cation efflux protein transmembrane domain-like"/>
    <property type="match status" value="1"/>
</dbReference>
<name>A0A1H8HKJ1_9HYPH</name>
<evidence type="ECO:0000256" key="2">
    <source>
        <dbReference type="ARBA" id="ARBA00008114"/>
    </source>
</evidence>
<dbReference type="FunFam" id="3.30.70.1350:FF:000002">
    <property type="entry name" value="Ferrous-iron efflux pump FieF"/>
    <property type="match status" value="1"/>
</dbReference>
<evidence type="ECO:0000256" key="8">
    <source>
        <dbReference type="ARBA" id="ARBA00068882"/>
    </source>
</evidence>
<keyword evidence="15" id="KW-1185">Reference proteome</keyword>
<feature type="domain" description="Cation efflux protein cytoplasmic" evidence="11">
    <location>
        <begin position="256"/>
        <end position="332"/>
    </location>
</feature>
<dbReference type="InterPro" id="IPR050291">
    <property type="entry name" value="CDF_Transporter"/>
</dbReference>
<sequence>MGIITHMSFMGRLCDFRAGGFAFEWAGFCNSFASAPMSAQGMKMNEKGSLTVRRLALWGIPMSLGVMGLKMVAWWATGSVALLSDGLESTVNVVAAFVAFFVIRYAQKPADHDHPFGHHKAEYFSAVTEGALIVVAALLIVNEAIGHLSDPRMLDAPALGLAINFVAGVINAVWAQLLIRTGRKYRSAALTADGQHIMSDVVTSVGVLAGLLLALATGYAIFDPVLAILVAINILYQGWKVIWHSIGGLMDQAVTPDEEEAIMQAIATHATGSIGVHDLKTRRAGTVTFVDFHLVVPAALSVRQAHDICDRLEDAIRAAHPGSSIAIHVEPEGEKAHGIRVKVIKEA</sequence>
<feature type="transmembrane region" description="Helical" evidence="9">
    <location>
        <begin position="158"/>
        <end position="179"/>
    </location>
</feature>
<evidence type="ECO:0000256" key="6">
    <source>
        <dbReference type="ARBA" id="ARBA00022989"/>
    </source>
</evidence>
<evidence type="ECO:0000313" key="12">
    <source>
        <dbReference type="EMBL" id="SEH66725.1"/>
    </source>
</evidence>
<keyword evidence="3" id="KW-0813">Transport</keyword>
<dbReference type="InterPro" id="IPR027469">
    <property type="entry name" value="Cation_efflux_TMD_sf"/>
</dbReference>
<keyword evidence="7 9" id="KW-0472">Membrane</keyword>
<protein>
    <recommendedName>
        <fullName evidence="8">Protein p34</fullName>
    </recommendedName>
</protein>
<dbReference type="Proteomes" id="UP000183063">
    <property type="component" value="Unassembled WGS sequence"/>
</dbReference>
<dbReference type="GO" id="GO:0015086">
    <property type="term" value="F:cadmium ion transmembrane transporter activity"/>
    <property type="evidence" value="ECO:0007669"/>
    <property type="project" value="TreeGrafter"/>
</dbReference>
<dbReference type="InterPro" id="IPR036837">
    <property type="entry name" value="Cation_efflux_CTD_sf"/>
</dbReference>
<feature type="transmembrane region" description="Helical" evidence="9">
    <location>
        <begin position="200"/>
        <end position="219"/>
    </location>
</feature>
<feature type="transmembrane region" description="Helical" evidence="9">
    <location>
        <begin position="55"/>
        <end position="77"/>
    </location>
</feature>
<dbReference type="Gene3D" id="3.30.70.1350">
    <property type="entry name" value="Cation efflux protein, cytoplasmic domain"/>
    <property type="match status" value="1"/>
</dbReference>
<evidence type="ECO:0000259" key="11">
    <source>
        <dbReference type="Pfam" id="PF16916"/>
    </source>
</evidence>
<evidence type="ECO:0000259" key="10">
    <source>
        <dbReference type="Pfam" id="PF01545"/>
    </source>
</evidence>
<dbReference type="Pfam" id="PF01545">
    <property type="entry name" value="Cation_efflux"/>
    <property type="match status" value="1"/>
</dbReference>
<feature type="transmembrane region" description="Helical" evidence="9">
    <location>
        <begin position="89"/>
        <end position="106"/>
    </location>
</feature>
<evidence type="ECO:0000256" key="7">
    <source>
        <dbReference type="ARBA" id="ARBA00023136"/>
    </source>
</evidence>
<comment type="subcellular location">
    <subcellularLocation>
        <location evidence="1">Cell membrane</location>
        <topology evidence="1">Multi-pass membrane protein</topology>
    </subcellularLocation>
</comment>